<feature type="region of interest" description="Disordered" evidence="1">
    <location>
        <begin position="98"/>
        <end position="132"/>
    </location>
</feature>
<evidence type="ECO:0000313" key="3">
    <source>
        <dbReference type="Proteomes" id="UP001151760"/>
    </source>
</evidence>
<dbReference type="EMBL" id="BQNB010017861">
    <property type="protein sequence ID" value="GJT68024.1"/>
    <property type="molecule type" value="Genomic_DNA"/>
</dbReference>
<feature type="compositionally biased region" description="Basic and acidic residues" evidence="1">
    <location>
        <begin position="119"/>
        <end position="132"/>
    </location>
</feature>
<evidence type="ECO:0000313" key="2">
    <source>
        <dbReference type="EMBL" id="GJT68024.1"/>
    </source>
</evidence>
<sequence>MYVEVESSVGRVCQMRLNKLTEVSMKLINIDDYIIENRVNPSCTHVKTSFLFHLLPKIFCNTCEFLELNFQLEGLLGMMFMALMSHISWNAFSGKRGGYPKEKTENEAPNDKNGLGIGKSKEQDKVKSTSPS</sequence>
<comment type="caution">
    <text evidence="2">The sequence shown here is derived from an EMBL/GenBank/DDBJ whole genome shotgun (WGS) entry which is preliminary data.</text>
</comment>
<evidence type="ECO:0000256" key="1">
    <source>
        <dbReference type="SAM" id="MobiDB-lite"/>
    </source>
</evidence>
<reference evidence="2" key="1">
    <citation type="journal article" date="2022" name="Int. J. Mol. Sci.">
        <title>Draft Genome of Tanacetum Coccineum: Genomic Comparison of Closely Related Tanacetum-Family Plants.</title>
        <authorList>
            <person name="Yamashiro T."/>
            <person name="Shiraishi A."/>
            <person name="Nakayama K."/>
            <person name="Satake H."/>
        </authorList>
    </citation>
    <scope>NUCLEOTIDE SEQUENCE</scope>
</reference>
<organism evidence="2 3">
    <name type="scientific">Tanacetum coccineum</name>
    <dbReference type="NCBI Taxonomy" id="301880"/>
    <lineage>
        <taxon>Eukaryota</taxon>
        <taxon>Viridiplantae</taxon>
        <taxon>Streptophyta</taxon>
        <taxon>Embryophyta</taxon>
        <taxon>Tracheophyta</taxon>
        <taxon>Spermatophyta</taxon>
        <taxon>Magnoliopsida</taxon>
        <taxon>eudicotyledons</taxon>
        <taxon>Gunneridae</taxon>
        <taxon>Pentapetalae</taxon>
        <taxon>asterids</taxon>
        <taxon>campanulids</taxon>
        <taxon>Asterales</taxon>
        <taxon>Asteraceae</taxon>
        <taxon>Asteroideae</taxon>
        <taxon>Anthemideae</taxon>
        <taxon>Anthemidinae</taxon>
        <taxon>Tanacetum</taxon>
    </lineage>
</organism>
<name>A0ABQ5FXT0_9ASTR</name>
<keyword evidence="3" id="KW-1185">Reference proteome</keyword>
<proteinExistence type="predicted"/>
<reference evidence="2" key="2">
    <citation type="submission" date="2022-01" db="EMBL/GenBank/DDBJ databases">
        <authorList>
            <person name="Yamashiro T."/>
            <person name="Shiraishi A."/>
            <person name="Satake H."/>
            <person name="Nakayama K."/>
        </authorList>
    </citation>
    <scope>NUCLEOTIDE SEQUENCE</scope>
</reference>
<gene>
    <name evidence="2" type="ORF">Tco_1019504</name>
</gene>
<dbReference type="Proteomes" id="UP001151760">
    <property type="component" value="Unassembled WGS sequence"/>
</dbReference>
<accession>A0ABQ5FXT0</accession>
<feature type="compositionally biased region" description="Basic and acidic residues" evidence="1">
    <location>
        <begin position="99"/>
        <end position="110"/>
    </location>
</feature>
<protein>
    <submittedName>
        <fullName evidence="2">Uncharacterized protein</fullName>
    </submittedName>
</protein>